<sequence>MEDQACPTDPNTPCDADTAQCPSKKTDVPNMVLLREFLDPYFQGENSDGRTLDYILSQSDEWLANTDNWIQWPFPLRAGTRYNKNAPRIDTDTREYIIQHRRFKEQVRLAVARVLWMYGFRVSYSPRDITEFFEIALEPAANGDEGNPHHLWTTEHSPHHARIGRMIRCLSRFEMDEEASNIARAFEKINDMWGGVVNEKALNSWTKYKEVQKAVDEAA</sequence>
<proteinExistence type="predicted"/>
<protein>
    <submittedName>
        <fullName evidence="1">Uncharacterized protein</fullName>
    </submittedName>
</protein>
<evidence type="ECO:0000313" key="1">
    <source>
        <dbReference type="EMBL" id="KAI6088766.1"/>
    </source>
</evidence>
<dbReference type="EMBL" id="MU394299">
    <property type="protein sequence ID" value="KAI6088766.1"/>
    <property type="molecule type" value="Genomic_DNA"/>
</dbReference>
<dbReference type="Proteomes" id="UP001497680">
    <property type="component" value="Unassembled WGS sequence"/>
</dbReference>
<accession>A0ACC0D7Z7</accession>
<keyword evidence="2" id="KW-1185">Reference proteome</keyword>
<name>A0ACC0D7Z7_9PEZI</name>
<comment type="caution">
    <text evidence="1">The sequence shown here is derived from an EMBL/GenBank/DDBJ whole genome shotgun (WGS) entry which is preliminary data.</text>
</comment>
<evidence type="ECO:0000313" key="2">
    <source>
        <dbReference type="Proteomes" id="UP001497680"/>
    </source>
</evidence>
<organism evidence="1 2">
    <name type="scientific">Hypoxylon rubiginosum</name>
    <dbReference type="NCBI Taxonomy" id="110542"/>
    <lineage>
        <taxon>Eukaryota</taxon>
        <taxon>Fungi</taxon>
        <taxon>Dikarya</taxon>
        <taxon>Ascomycota</taxon>
        <taxon>Pezizomycotina</taxon>
        <taxon>Sordariomycetes</taxon>
        <taxon>Xylariomycetidae</taxon>
        <taxon>Xylariales</taxon>
        <taxon>Hypoxylaceae</taxon>
        <taxon>Hypoxylon</taxon>
    </lineage>
</organism>
<reference evidence="1 2" key="1">
    <citation type="journal article" date="2022" name="New Phytol.">
        <title>Ecological generalism drives hyperdiversity of secondary metabolite gene clusters in xylarialean endophytes.</title>
        <authorList>
            <person name="Franco M.E.E."/>
            <person name="Wisecaver J.H."/>
            <person name="Arnold A.E."/>
            <person name="Ju Y.M."/>
            <person name="Slot J.C."/>
            <person name="Ahrendt S."/>
            <person name="Moore L.P."/>
            <person name="Eastman K.E."/>
            <person name="Scott K."/>
            <person name="Konkel Z."/>
            <person name="Mondo S.J."/>
            <person name="Kuo A."/>
            <person name="Hayes R.D."/>
            <person name="Haridas S."/>
            <person name="Andreopoulos B."/>
            <person name="Riley R."/>
            <person name="LaButti K."/>
            <person name="Pangilinan J."/>
            <person name="Lipzen A."/>
            <person name="Amirebrahimi M."/>
            <person name="Yan J."/>
            <person name="Adam C."/>
            <person name="Keymanesh K."/>
            <person name="Ng V."/>
            <person name="Louie K."/>
            <person name="Northen T."/>
            <person name="Drula E."/>
            <person name="Henrissat B."/>
            <person name="Hsieh H.M."/>
            <person name="Youens-Clark K."/>
            <person name="Lutzoni F."/>
            <person name="Miadlikowska J."/>
            <person name="Eastwood D.C."/>
            <person name="Hamelin R.C."/>
            <person name="Grigoriev I.V."/>
            <person name="U'Ren J.M."/>
        </authorList>
    </citation>
    <scope>NUCLEOTIDE SEQUENCE [LARGE SCALE GENOMIC DNA]</scope>
    <source>
        <strain evidence="1 2">ER1909</strain>
    </source>
</reference>
<gene>
    <name evidence="1" type="ORF">F4821DRAFT_276968</name>
</gene>